<dbReference type="RefSeq" id="XP_008717510.1">
    <property type="nucleotide sequence ID" value="XM_008719288.1"/>
</dbReference>
<dbReference type="GeneID" id="19972285"/>
<dbReference type="AlphaFoldDB" id="W2RW39"/>
<gene>
    <name evidence="2" type="ORF">HMPREF1541_04946</name>
</gene>
<evidence type="ECO:0000313" key="3">
    <source>
        <dbReference type="Proteomes" id="UP000030752"/>
    </source>
</evidence>
<accession>W2RW39</accession>
<dbReference type="HOGENOM" id="CLU_2003821_0_0_1"/>
<organism evidence="2 3">
    <name type="scientific">Cyphellophora europaea (strain CBS 101466)</name>
    <name type="common">Phialophora europaea</name>
    <dbReference type="NCBI Taxonomy" id="1220924"/>
    <lineage>
        <taxon>Eukaryota</taxon>
        <taxon>Fungi</taxon>
        <taxon>Dikarya</taxon>
        <taxon>Ascomycota</taxon>
        <taxon>Pezizomycotina</taxon>
        <taxon>Eurotiomycetes</taxon>
        <taxon>Chaetothyriomycetidae</taxon>
        <taxon>Chaetothyriales</taxon>
        <taxon>Cyphellophoraceae</taxon>
        <taxon>Cyphellophora</taxon>
    </lineage>
</organism>
<dbReference type="Proteomes" id="UP000030752">
    <property type="component" value="Unassembled WGS sequence"/>
</dbReference>
<dbReference type="VEuPathDB" id="FungiDB:HMPREF1541_04946"/>
<protein>
    <submittedName>
        <fullName evidence="2">Uncharacterized protein</fullName>
    </submittedName>
</protein>
<reference evidence="2 3" key="1">
    <citation type="submission" date="2013-03" db="EMBL/GenBank/DDBJ databases">
        <title>The Genome Sequence of Phialophora europaea CBS 101466.</title>
        <authorList>
            <consortium name="The Broad Institute Genomics Platform"/>
            <person name="Cuomo C."/>
            <person name="de Hoog S."/>
            <person name="Gorbushina A."/>
            <person name="Walker B."/>
            <person name="Young S.K."/>
            <person name="Zeng Q."/>
            <person name="Gargeya S."/>
            <person name="Fitzgerald M."/>
            <person name="Haas B."/>
            <person name="Abouelleil A."/>
            <person name="Allen A.W."/>
            <person name="Alvarado L."/>
            <person name="Arachchi H.M."/>
            <person name="Berlin A.M."/>
            <person name="Chapman S.B."/>
            <person name="Gainer-Dewar J."/>
            <person name="Goldberg J."/>
            <person name="Griggs A."/>
            <person name="Gujja S."/>
            <person name="Hansen M."/>
            <person name="Howarth C."/>
            <person name="Imamovic A."/>
            <person name="Ireland A."/>
            <person name="Larimer J."/>
            <person name="McCowan C."/>
            <person name="Murphy C."/>
            <person name="Pearson M."/>
            <person name="Poon T.W."/>
            <person name="Priest M."/>
            <person name="Roberts A."/>
            <person name="Saif S."/>
            <person name="Shea T."/>
            <person name="Sisk P."/>
            <person name="Sykes S."/>
            <person name="Wortman J."/>
            <person name="Nusbaum C."/>
            <person name="Birren B."/>
        </authorList>
    </citation>
    <scope>NUCLEOTIDE SEQUENCE [LARGE SCALE GENOMIC DNA]</scope>
    <source>
        <strain evidence="2 3">CBS 101466</strain>
    </source>
</reference>
<name>W2RW39_CYPE1</name>
<dbReference type="InParanoid" id="W2RW39"/>
<feature type="compositionally biased region" description="Basic and acidic residues" evidence="1">
    <location>
        <begin position="95"/>
        <end position="124"/>
    </location>
</feature>
<keyword evidence="3" id="KW-1185">Reference proteome</keyword>
<proteinExistence type="predicted"/>
<feature type="region of interest" description="Disordered" evidence="1">
    <location>
        <begin position="47"/>
        <end position="124"/>
    </location>
</feature>
<dbReference type="EMBL" id="KB822720">
    <property type="protein sequence ID" value="ETN40667.1"/>
    <property type="molecule type" value="Genomic_DNA"/>
</dbReference>
<evidence type="ECO:0000256" key="1">
    <source>
        <dbReference type="SAM" id="MobiDB-lite"/>
    </source>
</evidence>
<evidence type="ECO:0000313" key="2">
    <source>
        <dbReference type="EMBL" id="ETN40667.1"/>
    </source>
</evidence>
<sequence length="124" mass="13746">MVLDLIAIGVGVYLVIRHKKNKKARDAAYAAGQPIYNRDGSITYPPSYSGCPTHGGEGVGARQNPPPNANGYHDEKRQVPNVTVNETTGYGEAPRYMETESETYKGPRQETREVMSEKEEYVKV</sequence>